<evidence type="ECO:0000256" key="1">
    <source>
        <dbReference type="SAM" id="Phobius"/>
    </source>
</evidence>
<keyword evidence="3" id="KW-1185">Reference proteome</keyword>
<keyword evidence="1" id="KW-1133">Transmembrane helix</keyword>
<feature type="transmembrane region" description="Helical" evidence="1">
    <location>
        <begin position="344"/>
        <end position="366"/>
    </location>
</feature>
<feature type="transmembrane region" description="Helical" evidence="1">
    <location>
        <begin position="448"/>
        <end position="467"/>
    </location>
</feature>
<dbReference type="EMBL" id="QYUL01000001">
    <property type="protein sequence ID" value="RJF84958.1"/>
    <property type="molecule type" value="Genomic_DNA"/>
</dbReference>
<sequence>MKKTPFIKPALRLAMLWPHTWAGVTLGGMLMVIFFMGSLSVFAPEIDRWMMPSTRLAAPEGPVSLDQAVRPLVDRLSAGRTVQGWFVRLPEERNPVLTLRLRAEGGVIDGVASADGAMLPPVGTLGASSFFYPLHYSLHLRMGFIGIWIVSFATVAMLVGLISGVIIHARIFKDFFTFRSWGQTRRSVLDLHNLTGVLALPFHLMISFTGVVIIAPIVLPSGVNALYGGGIEGFYNDAIGGFDRPRAGAAAPLAPLDPMVAEARRLWGGGKVGYVQVLHPGDAAAYVRVSRSTEDRISLNNEPVVFDGVTGAVVKHAPLGPVVAAQRFLSGLHIVAFHHWSLRWLYFLLGLSGCALIGSGLLCWLEKRRAAHGVRAGVGWRVVAAMSCATTVGLLLATLAMMAANRALPADAPSRAMMEVAVFFGVWIASAIHAGARSAGGPPWRSQTGAAAGLAVACVALNGLTTGDHPFQALADGKMAVFGVDSVLLLTAALAFAAALRLGRPAKGRVGVEEAKHA</sequence>
<accession>A0A418W4P0</accession>
<proteinExistence type="predicted"/>
<evidence type="ECO:0000313" key="2">
    <source>
        <dbReference type="EMBL" id="RJF84958.1"/>
    </source>
</evidence>
<dbReference type="AlphaFoldDB" id="A0A418W4P0"/>
<feature type="transmembrane region" description="Helical" evidence="1">
    <location>
        <begin position="21"/>
        <end position="43"/>
    </location>
</feature>
<organism evidence="2 3">
    <name type="scientific">Azospirillum cavernae</name>
    <dbReference type="NCBI Taxonomy" id="2320860"/>
    <lineage>
        <taxon>Bacteria</taxon>
        <taxon>Pseudomonadati</taxon>
        <taxon>Pseudomonadota</taxon>
        <taxon>Alphaproteobacteria</taxon>
        <taxon>Rhodospirillales</taxon>
        <taxon>Azospirillaceae</taxon>
        <taxon>Azospirillum</taxon>
    </lineage>
</organism>
<dbReference type="Pfam" id="PF03929">
    <property type="entry name" value="PepSY_TM"/>
    <property type="match status" value="1"/>
</dbReference>
<protein>
    <submittedName>
        <fullName evidence="2">PepSY domain-containing protein</fullName>
    </submittedName>
</protein>
<name>A0A418W4P0_9PROT</name>
<feature type="transmembrane region" description="Helical" evidence="1">
    <location>
        <begin position="145"/>
        <end position="172"/>
    </location>
</feature>
<feature type="transmembrane region" description="Helical" evidence="1">
    <location>
        <begin position="479"/>
        <end position="500"/>
    </location>
</feature>
<feature type="transmembrane region" description="Helical" evidence="1">
    <location>
        <begin position="378"/>
        <end position="404"/>
    </location>
</feature>
<evidence type="ECO:0000313" key="3">
    <source>
        <dbReference type="Proteomes" id="UP000283458"/>
    </source>
</evidence>
<keyword evidence="1" id="KW-0812">Transmembrane</keyword>
<feature type="transmembrane region" description="Helical" evidence="1">
    <location>
        <begin position="193"/>
        <end position="219"/>
    </location>
</feature>
<feature type="transmembrane region" description="Helical" evidence="1">
    <location>
        <begin position="416"/>
        <end position="436"/>
    </location>
</feature>
<dbReference type="PANTHER" id="PTHR34219">
    <property type="entry name" value="IRON-REGULATED INNER MEMBRANE PROTEIN-RELATED"/>
    <property type="match status" value="1"/>
</dbReference>
<reference evidence="2 3" key="1">
    <citation type="submission" date="2018-09" db="EMBL/GenBank/DDBJ databases">
        <authorList>
            <person name="Zhu H."/>
        </authorList>
    </citation>
    <scope>NUCLEOTIDE SEQUENCE [LARGE SCALE GENOMIC DNA]</scope>
    <source>
        <strain evidence="2 3">K2W22B-5</strain>
    </source>
</reference>
<dbReference type="PANTHER" id="PTHR34219:SF4">
    <property type="entry name" value="PEPSY DOMAIN-CONTAINING PROTEIN"/>
    <property type="match status" value="1"/>
</dbReference>
<dbReference type="RefSeq" id="WP_119830592.1">
    <property type="nucleotide sequence ID" value="NZ_QYUL01000001.1"/>
</dbReference>
<keyword evidence="1" id="KW-0472">Membrane</keyword>
<dbReference type="OrthoDB" id="9776609at2"/>
<dbReference type="InterPro" id="IPR005625">
    <property type="entry name" value="PepSY-ass_TM"/>
</dbReference>
<comment type="caution">
    <text evidence="2">The sequence shown here is derived from an EMBL/GenBank/DDBJ whole genome shotgun (WGS) entry which is preliminary data.</text>
</comment>
<gene>
    <name evidence="2" type="ORF">D3877_10870</name>
</gene>
<dbReference type="Proteomes" id="UP000283458">
    <property type="component" value="Unassembled WGS sequence"/>
</dbReference>